<dbReference type="SMART" id="SM00450">
    <property type="entry name" value="RHOD"/>
    <property type="match status" value="2"/>
</dbReference>
<gene>
    <name evidence="4" type="ORF">PhaeoP97_03754</name>
</gene>
<dbReference type="InterPro" id="IPR051549">
    <property type="entry name" value="PEP_Utilizing_Enz"/>
</dbReference>
<dbReference type="GO" id="GO:0016301">
    <property type="term" value="F:kinase activity"/>
    <property type="evidence" value="ECO:0007669"/>
    <property type="project" value="UniProtKB-KW"/>
</dbReference>
<feature type="domain" description="Rhodanese" evidence="3">
    <location>
        <begin position="278"/>
        <end position="363"/>
    </location>
</feature>
<feature type="transmembrane region" description="Helical" evidence="2">
    <location>
        <begin position="82"/>
        <end position="102"/>
    </location>
</feature>
<evidence type="ECO:0000256" key="2">
    <source>
        <dbReference type="SAM" id="Phobius"/>
    </source>
</evidence>
<keyword evidence="5" id="KW-1185">Reference proteome</keyword>
<dbReference type="InterPro" id="IPR008279">
    <property type="entry name" value="PEP-util_enz_mobile_dom"/>
</dbReference>
<organism evidence="4 5">
    <name type="scientific">Phaeobacter porticola</name>
    <dbReference type="NCBI Taxonomy" id="1844006"/>
    <lineage>
        <taxon>Bacteria</taxon>
        <taxon>Pseudomonadati</taxon>
        <taxon>Pseudomonadota</taxon>
        <taxon>Alphaproteobacteria</taxon>
        <taxon>Rhodobacterales</taxon>
        <taxon>Roseobacteraceae</taxon>
        <taxon>Phaeobacter</taxon>
    </lineage>
</organism>
<keyword evidence="1 2" id="KW-0812">Transmembrane</keyword>
<feature type="transmembrane region" description="Helical" evidence="2">
    <location>
        <begin position="406"/>
        <end position="426"/>
    </location>
</feature>
<dbReference type="GO" id="GO:0005524">
    <property type="term" value="F:ATP binding"/>
    <property type="evidence" value="ECO:0007669"/>
    <property type="project" value="InterPro"/>
</dbReference>
<dbReference type="GO" id="GO:0016020">
    <property type="term" value="C:membrane"/>
    <property type="evidence" value="ECO:0007669"/>
    <property type="project" value="UniProtKB-SubCell"/>
</dbReference>
<dbReference type="Gene3D" id="3.30.470.20">
    <property type="entry name" value="ATP-grasp fold, B domain"/>
    <property type="match status" value="2"/>
</dbReference>
<name>A0A1L3IAJ3_9RHOB</name>
<dbReference type="InterPro" id="IPR036637">
    <property type="entry name" value="Phosphohistidine_dom_sf"/>
</dbReference>
<dbReference type="Pfam" id="PF00581">
    <property type="entry name" value="Rhodanese"/>
    <property type="match status" value="2"/>
</dbReference>
<dbReference type="InterPro" id="IPR002192">
    <property type="entry name" value="PPDK_AMP/ATP-bd"/>
</dbReference>
<dbReference type="CDD" id="cd00158">
    <property type="entry name" value="RHOD"/>
    <property type="match status" value="2"/>
</dbReference>
<dbReference type="Gene3D" id="3.40.250.10">
    <property type="entry name" value="Rhodanese-like domain"/>
    <property type="match status" value="2"/>
</dbReference>
<dbReference type="Pfam" id="PF01326">
    <property type="entry name" value="PPDK_N"/>
    <property type="match status" value="1"/>
</dbReference>
<dbReference type="SUPFAM" id="SSF52009">
    <property type="entry name" value="Phosphohistidine domain"/>
    <property type="match status" value="1"/>
</dbReference>
<dbReference type="InterPro" id="IPR036873">
    <property type="entry name" value="Rhodanese-like_dom_sf"/>
</dbReference>
<dbReference type="PROSITE" id="PS50206">
    <property type="entry name" value="RHODANESE_3"/>
    <property type="match status" value="2"/>
</dbReference>
<dbReference type="Pfam" id="PF02096">
    <property type="entry name" value="60KD_IMP"/>
    <property type="match status" value="1"/>
</dbReference>
<keyword evidence="4" id="KW-0670">Pyruvate</keyword>
<geneLocation type="plasmid" evidence="5">
    <name>pp97_a</name>
</geneLocation>
<feature type="transmembrane region" description="Helical" evidence="2">
    <location>
        <begin position="48"/>
        <end position="70"/>
    </location>
</feature>
<keyword evidence="4" id="KW-0418">Kinase</keyword>
<dbReference type="InterPro" id="IPR001763">
    <property type="entry name" value="Rhodanese-like_dom"/>
</dbReference>
<dbReference type="Proteomes" id="UP000183859">
    <property type="component" value="Plasmid pP97_a"/>
</dbReference>
<sequence>MIANRTRSRSPLSRLLFAVILTSGGVPATAWAIPSPELVIGSVSSLSQVLAVGIAMVSGLGAVVAAKLGFQPKKGAQTKRYPVRLIAGLVLVASMLALSNYWQYSSQQAAEQSRLQATLVRPAQFAGTKIKDATLKETSFTRQSDHPLAMSTVDAAAALEDGETLFYDIRETGENAMGSLPGSTHIRFPDFLQSRPVQPGQKVVLFCHNGNRSSETCAKLAAMGIDCSFIAGGIEKWIVEGRDFSDKDVKTLSDLRAIPDYPGRDVLLSTADFTELTNSEDLQIVDTRYPGDFDAGHLPDAVNIPIRKMTTADLMQRISELDPTKPTIAACYDRRSCFMSQVLGLELAQKGFDFRGRYTLPWEYFIAPKPKPHVQAWLADQQSGLWDKAITALAAALLWVHAHSHILLGLFVLSLVTRILILPVALKSERDQITTNNTADEMKALKDRLADDPVRKARAVQAFYADKGLTPMKNLTALLFLPVMMLGVSAAQEASTSLQTPFLWMTDLGLPDPLFIMPMVFTALAAIYLLWAVAKTRRQALLWMLLGVPALFAMVFGLSGAANAYLCFSLSLLLVQRAYVTGMHSKLAESLSLRVHKRALAKLPHGVIPMGYTEELSDAGNKALRLSILKNAGLPVPGGVIVRSDAIQDYRAMSDGQKDTFAARVFKLAGGKPVAVRSSASNEDGADQSFAGVFESVLDVTADTMRAALDEVVTSFSSERAASYSDAGDSRDQGNIVVQEMVQADYAGVLFTQDPMAPGMVMVEWVEGCGDDLVSGRVTPTSLRFGRYSGLPGEEDQDDTLDLAPLLTLGKQIEETFGCPQDVEWAYADGQFQIVQSRDITTLALGSEIERARLAEWRGVLDHYKDADPDQPLLEQDEMSEVLPRPTPISFSLMGSLWAPGGSVDLACRALAVPYNLPEGRAGHLVNLFGKTYVDVGLKDQMTLKLTTSKAKQLRKQARPMITQFREEVLAALTDQLAFWQAVDYAALPRAKQLEAITTLRDLFVTDIYVEAEKVNIIAGFTMGEASAAAAGDPTLRAHLMHAELPHAPCSLLSACTGPAADAQAQAMMGHRSIFDYELSTPRYSEAPSLLSSLLHSSVAPITGSAATPANLPDDLRETLDLAIAYQDLKEQAKHEALRVLAELRRALLALAAQTGLDDLVFYLTMDDVLLGNWEQPALMKIKAETNKAHEDLRKASAPTNVTLTLRDCELLSLGAQAGSGGGSLGGTCVAGSGTVTARIFWVEDETAIGPEVFDGFQDGDILACRMINPAWLPYVQRSGAVLSEVGGWLSHMAIVAREKDILMLVACKGLDQLARGEQITVGDDGSITTAEAPGLRVVSA</sequence>
<dbReference type="Gene3D" id="3.30.1490.20">
    <property type="entry name" value="ATP-grasp fold, A domain"/>
    <property type="match status" value="1"/>
</dbReference>
<keyword evidence="2" id="KW-1133">Transmembrane helix</keyword>
<dbReference type="InterPro" id="IPR028055">
    <property type="entry name" value="YidC/Oxa/ALB_C"/>
</dbReference>
<evidence type="ECO:0000313" key="4">
    <source>
        <dbReference type="EMBL" id="APG49104.1"/>
    </source>
</evidence>
<proteinExistence type="inferred from homology"/>
<accession>A0A1L3IAJ3</accession>
<reference evidence="5" key="1">
    <citation type="submission" date="2016-07" db="EMBL/GenBank/DDBJ databases">
        <title>Phaeobacter portensis sp. nov., a tropodithietic acid producing bacterium isolated from a German harbor.</title>
        <authorList>
            <person name="Freese H.M."/>
            <person name="Bunk B."/>
            <person name="Breider S."/>
            <person name="Brinkhoff T."/>
        </authorList>
    </citation>
    <scope>NUCLEOTIDE SEQUENCE [LARGE SCALE GENOMIC DNA]</scope>
    <source>
        <strain evidence="5">P97</strain>
        <plasmid evidence="5">pp97_a</plasmid>
    </source>
</reference>
<comment type="subcellular location">
    <subcellularLocation>
        <location evidence="1">Membrane</location>
        <topology evidence="1">Multi-pass membrane protein</topology>
    </subcellularLocation>
</comment>
<feature type="transmembrane region" description="Helical" evidence="2">
    <location>
        <begin position="514"/>
        <end position="534"/>
    </location>
</feature>
<dbReference type="EMBL" id="CP016365">
    <property type="protein sequence ID" value="APG49104.1"/>
    <property type="molecule type" value="Genomic_DNA"/>
</dbReference>
<keyword evidence="2" id="KW-0472">Membrane</keyword>
<dbReference type="OrthoDB" id="9765468at2"/>
<dbReference type="SUPFAM" id="SSF52821">
    <property type="entry name" value="Rhodanese/Cell cycle control phosphatase"/>
    <property type="match status" value="2"/>
</dbReference>
<dbReference type="InterPro" id="IPR013815">
    <property type="entry name" value="ATP_grasp_subdomain_1"/>
</dbReference>
<dbReference type="SUPFAM" id="SSF56059">
    <property type="entry name" value="Glutathione synthetase ATP-binding domain-like"/>
    <property type="match status" value="1"/>
</dbReference>
<keyword evidence="4" id="KW-0808">Transferase</keyword>
<evidence type="ECO:0000259" key="3">
    <source>
        <dbReference type="PROSITE" id="PS50206"/>
    </source>
</evidence>
<protein>
    <submittedName>
        <fullName evidence="4">Phosphoenolpyruvate synthase/pyruvate phosphate dikinase</fullName>
    </submittedName>
</protein>
<comment type="similarity">
    <text evidence="1">Belongs to the OXA1/ALB3/YidC family.</text>
</comment>
<dbReference type="PANTHER" id="PTHR43615">
    <property type="entry name" value="PHOSPHOENOLPYRUVATE SYNTHASE-RELATED"/>
    <property type="match status" value="1"/>
</dbReference>
<dbReference type="KEGG" id="php:PhaeoP97_03754"/>
<evidence type="ECO:0000256" key="1">
    <source>
        <dbReference type="RuleBase" id="RU003945"/>
    </source>
</evidence>
<evidence type="ECO:0000313" key="5">
    <source>
        <dbReference type="Proteomes" id="UP000183859"/>
    </source>
</evidence>
<feature type="transmembrane region" description="Helical" evidence="2">
    <location>
        <begin position="541"/>
        <end position="566"/>
    </location>
</feature>
<dbReference type="Gene3D" id="3.50.30.10">
    <property type="entry name" value="Phosphohistidine domain"/>
    <property type="match status" value="1"/>
</dbReference>
<feature type="domain" description="Rhodanese" evidence="3">
    <location>
        <begin position="160"/>
        <end position="246"/>
    </location>
</feature>
<keyword evidence="4" id="KW-0614">Plasmid</keyword>
<feature type="transmembrane region" description="Helical" evidence="2">
    <location>
        <begin position="475"/>
        <end position="494"/>
    </location>
</feature>
<dbReference type="Pfam" id="PF00391">
    <property type="entry name" value="PEP-utilizers"/>
    <property type="match status" value="1"/>
</dbReference>
<dbReference type="PANTHER" id="PTHR43615:SF1">
    <property type="entry name" value="PPDK_N DOMAIN-CONTAINING PROTEIN"/>
    <property type="match status" value="1"/>
</dbReference>